<dbReference type="OrthoDB" id="7058586at2"/>
<gene>
    <name evidence="1" type="ORF">N476_14795</name>
</gene>
<dbReference type="PATRIC" id="fig|1365251.3.peg.2174"/>
<dbReference type="Pfam" id="PF11066">
    <property type="entry name" value="DUF2867"/>
    <property type="match status" value="1"/>
</dbReference>
<evidence type="ECO:0000313" key="1">
    <source>
        <dbReference type="EMBL" id="KZN50907.1"/>
    </source>
</evidence>
<evidence type="ECO:0000313" key="2">
    <source>
        <dbReference type="Proteomes" id="UP000076503"/>
    </source>
</evidence>
<reference evidence="1 2" key="1">
    <citation type="submission" date="2013-07" db="EMBL/GenBank/DDBJ databases">
        <title>Comparative Genomic and Metabolomic Analysis of Twelve Strains of Pseudoalteromonas luteoviolacea.</title>
        <authorList>
            <person name="Vynne N.G."/>
            <person name="Mansson M."/>
            <person name="Gram L."/>
        </authorList>
    </citation>
    <scope>NUCLEOTIDE SEQUENCE [LARGE SCALE GENOMIC DNA]</scope>
    <source>
        <strain evidence="1 2">H33</strain>
    </source>
</reference>
<dbReference type="RefSeq" id="WP_063361680.1">
    <property type="nucleotide sequence ID" value="NZ_AUXZ01000070.1"/>
</dbReference>
<dbReference type="EMBL" id="AUXZ01000070">
    <property type="protein sequence ID" value="KZN50907.1"/>
    <property type="molecule type" value="Genomic_DNA"/>
</dbReference>
<accession>A0A167EL08</accession>
<organism evidence="1 2">
    <name type="scientific">Pseudoalteromonas luteoviolacea H33</name>
    <dbReference type="NCBI Taxonomy" id="1365251"/>
    <lineage>
        <taxon>Bacteria</taxon>
        <taxon>Pseudomonadati</taxon>
        <taxon>Pseudomonadota</taxon>
        <taxon>Gammaproteobacteria</taxon>
        <taxon>Alteromonadales</taxon>
        <taxon>Pseudoalteromonadaceae</taxon>
        <taxon>Pseudoalteromonas</taxon>
    </lineage>
</organism>
<dbReference type="InterPro" id="IPR021295">
    <property type="entry name" value="DUF2867"/>
</dbReference>
<evidence type="ECO:0008006" key="3">
    <source>
        <dbReference type="Google" id="ProtNLM"/>
    </source>
</evidence>
<proteinExistence type="predicted"/>
<comment type="caution">
    <text evidence="1">The sequence shown here is derived from an EMBL/GenBank/DDBJ whole genome shotgun (WGS) entry which is preliminary data.</text>
</comment>
<name>A0A167EL08_9GAMM</name>
<protein>
    <recommendedName>
        <fullName evidence="3">DUF2867 domain-containing protein</fullName>
    </recommendedName>
</protein>
<dbReference type="AlphaFoldDB" id="A0A167EL08"/>
<sequence>MNEIPSSSLIKSYVGNADFYDCFSSDIDSYQDETALELFIELVTRSPAWFNFLMSLRNKIVSSFGMKDLGAIDDVNPQKNLENIKVGDRVGIFTLYKNTQQEVILEDKDKHLNVKVSFHVTPNNSGAKLHATTVVHLNNIFGKYYMFLIKPVHKLIVPTLLHRLRGAKNKGEQTAS</sequence>
<dbReference type="Proteomes" id="UP000076503">
    <property type="component" value="Unassembled WGS sequence"/>
</dbReference>